<organism evidence="1 2">
    <name type="scientific">Porites lobata</name>
    <dbReference type="NCBI Taxonomy" id="104759"/>
    <lineage>
        <taxon>Eukaryota</taxon>
        <taxon>Metazoa</taxon>
        <taxon>Cnidaria</taxon>
        <taxon>Anthozoa</taxon>
        <taxon>Hexacorallia</taxon>
        <taxon>Scleractinia</taxon>
        <taxon>Fungiina</taxon>
        <taxon>Poritidae</taxon>
        <taxon>Porites</taxon>
    </lineage>
</organism>
<comment type="caution">
    <text evidence="1">The sequence shown here is derived from an EMBL/GenBank/DDBJ whole genome shotgun (WGS) entry which is preliminary data.</text>
</comment>
<proteinExistence type="predicted"/>
<sequence>MLQKDAIHLCKCMKDVAVNLASTCATQTWIDVVDHHMEKGGCAPVLMQGTAGELTGQYICTYAYAKAYGTGQCQVLEDGRLC</sequence>
<name>A0ABN8NRU8_9CNID</name>
<keyword evidence="2" id="KW-1185">Reference proteome</keyword>
<accession>A0ABN8NRU8</accession>
<reference evidence="1 2" key="1">
    <citation type="submission" date="2022-05" db="EMBL/GenBank/DDBJ databases">
        <authorList>
            <consortium name="Genoscope - CEA"/>
            <person name="William W."/>
        </authorList>
    </citation>
    <scope>NUCLEOTIDE SEQUENCE [LARGE SCALE GENOMIC DNA]</scope>
</reference>
<dbReference type="EMBL" id="CALNXK010000034">
    <property type="protein sequence ID" value="CAH3119988.1"/>
    <property type="molecule type" value="Genomic_DNA"/>
</dbReference>
<evidence type="ECO:0000313" key="1">
    <source>
        <dbReference type="EMBL" id="CAH3119988.1"/>
    </source>
</evidence>
<protein>
    <submittedName>
        <fullName evidence="1">Uncharacterized protein</fullName>
    </submittedName>
</protein>
<gene>
    <name evidence="1" type="ORF">PLOB_00027699</name>
</gene>
<dbReference type="Proteomes" id="UP001159405">
    <property type="component" value="Unassembled WGS sequence"/>
</dbReference>
<evidence type="ECO:0000313" key="2">
    <source>
        <dbReference type="Proteomes" id="UP001159405"/>
    </source>
</evidence>